<organism evidence="1 2">
    <name type="scientific">Oedothorax gibbosus</name>
    <dbReference type="NCBI Taxonomy" id="931172"/>
    <lineage>
        <taxon>Eukaryota</taxon>
        <taxon>Metazoa</taxon>
        <taxon>Ecdysozoa</taxon>
        <taxon>Arthropoda</taxon>
        <taxon>Chelicerata</taxon>
        <taxon>Arachnida</taxon>
        <taxon>Araneae</taxon>
        <taxon>Araneomorphae</taxon>
        <taxon>Entelegynae</taxon>
        <taxon>Araneoidea</taxon>
        <taxon>Linyphiidae</taxon>
        <taxon>Erigoninae</taxon>
        <taxon>Oedothorax</taxon>
    </lineage>
</organism>
<reference evidence="1 2" key="1">
    <citation type="journal article" date="2022" name="Nat. Ecol. Evol.">
        <title>A masculinizing supergene underlies an exaggerated male reproductive morph in a spider.</title>
        <authorList>
            <person name="Hendrickx F."/>
            <person name="De Corte Z."/>
            <person name="Sonet G."/>
            <person name="Van Belleghem S.M."/>
            <person name="Kostlbacher S."/>
            <person name="Vangestel C."/>
        </authorList>
    </citation>
    <scope>NUCLEOTIDE SEQUENCE [LARGE SCALE GENOMIC DNA]</scope>
    <source>
        <strain evidence="1">W744_W776</strain>
    </source>
</reference>
<protein>
    <submittedName>
        <fullName evidence="1">Uncharacterized protein</fullName>
    </submittedName>
</protein>
<comment type="caution">
    <text evidence="1">The sequence shown here is derived from an EMBL/GenBank/DDBJ whole genome shotgun (WGS) entry which is preliminary data.</text>
</comment>
<dbReference type="EMBL" id="JAFNEN010000650">
    <property type="protein sequence ID" value="KAG8179082.1"/>
    <property type="molecule type" value="Genomic_DNA"/>
</dbReference>
<keyword evidence="2" id="KW-1185">Reference proteome</keyword>
<proteinExistence type="predicted"/>
<dbReference type="Proteomes" id="UP000827092">
    <property type="component" value="Unassembled WGS sequence"/>
</dbReference>
<accession>A0AAV6U3P1</accession>
<dbReference type="AlphaFoldDB" id="A0AAV6U3P1"/>
<evidence type="ECO:0000313" key="2">
    <source>
        <dbReference type="Proteomes" id="UP000827092"/>
    </source>
</evidence>
<gene>
    <name evidence="1" type="ORF">JTE90_018999</name>
</gene>
<sequence>MTGFEQSRSRFSPRRCLHGYYIYCSNPTNFFSSLSSCFGRFFCACGERDEFPGVYMITPRMYGEPLDPRYLEEPAAVIREDLKQAPEPDGIRFLYFGSDATRSLGRSFSCGDIRRDSIGVEPRRTKSEDGVNFF</sequence>
<name>A0AAV6U3P1_9ARAC</name>
<evidence type="ECO:0000313" key="1">
    <source>
        <dbReference type="EMBL" id="KAG8179082.1"/>
    </source>
</evidence>